<dbReference type="InterPro" id="IPR013761">
    <property type="entry name" value="SAM/pointed_sf"/>
</dbReference>
<dbReference type="GO" id="GO:0003682">
    <property type="term" value="F:chromatin binding"/>
    <property type="evidence" value="ECO:0007669"/>
    <property type="project" value="TreeGrafter"/>
</dbReference>
<evidence type="ECO:0000256" key="6">
    <source>
        <dbReference type="SAM" id="MobiDB-lite"/>
    </source>
</evidence>
<feature type="region of interest" description="Disordered" evidence="6">
    <location>
        <begin position="975"/>
        <end position="1005"/>
    </location>
</feature>
<feature type="compositionally biased region" description="Low complexity" evidence="6">
    <location>
        <begin position="976"/>
        <end position="986"/>
    </location>
</feature>
<dbReference type="EMBL" id="CAJNOT010004366">
    <property type="protein sequence ID" value="CAF1429352.1"/>
    <property type="molecule type" value="Genomic_DNA"/>
</dbReference>
<dbReference type="GO" id="GO:0042393">
    <property type="term" value="F:histone binding"/>
    <property type="evidence" value="ECO:0007669"/>
    <property type="project" value="TreeGrafter"/>
</dbReference>
<gene>
    <name evidence="8" type="ORF">ZHD862_LOCUS34306</name>
</gene>
<feature type="compositionally biased region" description="Polar residues" evidence="6">
    <location>
        <begin position="994"/>
        <end position="1005"/>
    </location>
</feature>
<dbReference type="SUPFAM" id="SSF47769">
    <property type="entry name" value="SAM/Pointed domain"/>
    <property type="match status" value="1"/>
</dbReference>
<dbReference type="PANTHER" id="PTHR12247">
    <property type="entry name" value="POLYCOMB GROUP PROTEIN"/>
    <property type="match status" value="1"/>
</dbReference>
<comment type="caution">
    <text evidence="8">The sequence shown here is derived from an EMBL/GenBank/DDBJ whole genome shotgun (WGS) entry which is preliminary data.</text>
</comment>
<dbReference type="SMART" id="SM00561">
    <property type="entry name" value="MBT"/>
    <property type="match status" value="3"/>
</dbReference>
<feature type="repeat" description="MBT" evidence="5">
    <location>
        <begin position="166"/>
        <end position="267"/>
    </location>
</feature>
<dbReference type="InterPro" id="IPR021987">
    <property type="entry name" value="SLED"/>
</dbReference>
<reference evidence="8" key="1">
    <citation type="submission" date="2021-02" db="EMBL/GenBank/DDBJ databases">
        <authorList>
            <person name="Nowell W R."/>
        </authorList>
    </citation>
    <scope>NUCLEOTIDE SEQUENCE</scope>
</reference>
<dbReference type="Pfam" id="PF12140">
    <property type="entry name" value="SLED"/>
    <property type="match status" value="1"/>
</dbReference>
<dbReference type="Gene3D" id="3.90.1150.190">
    <property type="entry name" value="SLED domain"/>
    <property type="match status" value="1"/>
</dbReference>
<evidence type="ECO:0000256" key="4">
    <source>
        <dbReference type="ARBA" id="ARBA00023242"/>
    </source>
</evidence>
<dbReference type="PANTHER" id="PTHR12247:SF132">
    <property type="entry name" value="POLYCOMB PROTEIN SCM"/>
    <property type="match status" value="1"/>
</dbReference>
<dbReference type="InterPro" id="IPR050548">
    <property type="entry name" value="PcG_chromatin_remod_factors"/>
</dbReference>
<dbReference type="PROSITE" id="PS51079">
    <property type="entry name" value="MBT"/>
    <property type="match status" value="2"/>
</dbReference>
<evidence type="ECO:0000313" key="9">
    <source>
        <dbReference type="Proteomes" id="UP000663864"/>
    </source>
</evidence>
<name>A0A815MYJ8_9BILA</name>
<evidence type="ECO:0000256" key="2">
    <source>
        <dbReference type="ARBA" id="ARBA00022491"/>
    </source>
</evidence>
<protein>
    <recommendedName>
        <fullName evidence="7">SLED domain-containing protein</fullName>
    </recommendedName>
</protein>
<dbReference type="Proteomes" id="UP000663864">
    <property type="component" value="Unassembled WGS sequence"/>
</dbReference>
<feature type="repeat" description="MBT" evidence="5">
    <location>
        <begin position="529"/>
        <end position="636"/>
    </location>
</feature>
<keyword evidence="4" id="KW-0539">Nucleus</keyword>
<evidence type="ECO:0000259" key="7">
    <source>
        <dbReference type="Pfam" id="PF12140"/>
    </source>
</evidence>
<evidence type="ECO:0000256" key="1">
    <source>
        <dbReference type="ARBA" id="ARBA00004123"/>
    </source>
</evidence>
<proteinExistence type="predicted"/>
<dbReference type="SUPFAM" id="SSF63748">
    <property type="entry name" value="Tudor/PWWP/MBT"/>
    <property type="match status" value="4"/>
</dbReference>
<sequence>MDTTFDKLVTTDAQSGLIVTRGIPLSSFISENVMNTSNEEFILDLSQRSTTTTTTEIINKNHSIDIIDNWENNSTCNYTDSIDDDLNRILIINNNDNKLNIEQSLTDQLKHHSIQEDSLSDSSNRNQSKLDLYYSTKKTNSSSNRIIIIHELKPCLNISQLNSTNFLWSKYLSYIGERSVSDEFFDHYSASIESGFEINMQLEYCYDIQHDLYWLTQIQLVSHSLILLHYVGLPDDDTSNDFWAYIYGQRCHPIGWCKENSKLMLPPPIVTKRAIQQTTTTTTTLHNNHTILNGNEKQLNMIKGDTTNINQTPPTYLFDKEIGLNPSEQLKKGMLLELQDINRPWTLWFVRIINNRGGRLHLRYITNITEDEEEDSSLDIHIFYLDRRVHFIGWQSNNSSIFFYDIPICLKLITIDKEKLIDICLNQSKKQFLPLNLFKAQEEIIKHRFNEGMKLEIFESNKQNIHIGRIGHIHNDYYFDIIIDNDDDNNTNELSFIGYSTHPHILPAHWAAEHKLALMNGKSIRQTEDYWNLYTEKNGIENLAPERCFNLITLNAAGNNRVEPGMKMEMIYTLNNKDYVFSVTLIHVADHLMWLRIDDTNLFNDDKLFYHVLPINSLDVFPVGWAKFNGFDLITPIQYQTIIKTYEQNRYDLFSSVTHYPKIPRVYLNEVYLLTIYVNIECFCGPHFCSSRLTRIPSKFGPGPYRHVLIDMFHYLLSALSTNAHRALRRLDHQINSEIISNMKTEYIKAAKRSSKLIRPISIPNEPRSIYHYLRHICIQLEACPNLFSIIRIDNHCPDKCHILTNTFAFSTHSKHKRSQLRAAQNRYRKQKSLLCHLKNTSITSNISSPVVEELPTTDIQTTIINTNDILPTIPIPLPGCDRQTRGFRFHIERKTHTITRTNKKQKLINTNDTSTINIKQEPIEINNITSEVVSSSSTNHSIKESKRSCISKKRRCASPSIVCRSASPVTLNILSSNSNPSSPSNKNKKKRTTLSTSQSLNDLNNCSNILKPNIESQNSSSSSSSSFIRPIQQYSIPPPIDPRNPVTWNVNDVCWYLNESGCSFALKTIKEQEIDGAALLLLDDLNTVQDLLEFKLGPAVKFCHVVEQLRTQVIDTFHSSPPLKTSSRLSTN</sequence>
<comment type="subcellular location">
    <subcellularLocation>
        <location evidence="1">Nucleus</location>
    </subcellularLocation>
</comment>
<accession>A0A815MYJ8</accession>
<feature type="domain" description="SLED" evidence="7">
    <location>
        <begin position="674"/>
        <end position="789"/>
    </location>
</feature>
<evidence type="ECO:0000256" key="5">
    <source>
        <dbReference type="PROSITE-ProRule" id="PRU00459"/>
    </source>
</evidence>
<evidence type="ECO:0000313" key="8">
    <source>
        <dbReference type="EMBL" id="CAF1429352.1"/>
    </source>
</evidence>
<dbReference type="InterPro" id="IPR004092">
    <property type="entry name" value="Mbt"/>
</dbReference>
<dbReference type="InterPro" id="IPR038348">
    <property type="entry name" value="SLED_sf"/>
</dbReference>
<dbReference type="AlphaFoldDB" id="A0A815MYJ8"/>
<organism evidence="8 9">
    <name type="scientific">Rotaria sordida</name>
    <dbReference type="NCBI Taxonomy" id="392033"/>
    <lineage>
        <taxon>Eukaryota</taxon>
        <taxon>Metazoa</taxon>
        <taxon>Spiralia</taxon>
        <taxon>Gnathifera</taxon>
        <taxon>Rotifera</taxon>
        <taxon>Eurotatoria</taxon>
        <taxon>Bdelloidea</taxon>
        <taxon>Philodinida</taxon>
        <taxon>Philodinidae</taxon>
        <taxon>Rotaria</taxon>
    </lineage>
</organism>
<dbReference type="Pfam" id="PF02820">
    <property type="entry name" value="MBT"/>
    <property type="match status" value="3"/>
</dbReference>
<dbReference type="GO" id="GO:0005634">
    <property type="term" value="C:nucleus"/>
    <property type="evidence" value="ECO:0007669"/>
    <property type="project" value="UniProtKB-SubCell"/>
</dbReference>
<dbReference type="Gene3D" id="1.10.150.50">
    <property type="entry name" value="Transcription Factor, Ets-1"/>
    <property type="match status" value="1"/>
</dbReference>
<keyword evidence="3" id="KW-0677">Repeat</keyword>
<dbReference type="Gene3D" id="2.30.30.140">
    <property type="match status" value="4"/>
</dbReference>
<dbReference type="GO" id="GO:0045892">
    <property type="term" value="P:negative regulation of DNA-templated transcription"/>
    <property type="evidence" value="ECO:0007669"/>
    <property type="project" value="TreeGrafter"/>
</dbReference>
<keyword evidence="2" id="KW-0678">Repressor</keyword>
<evidence type="ECO:0000256" key="3">
    <source>
        <dbReference type="ARBA" id="ARBA00022737"/>
    </source>
</evidence>